<keyword evidence="2 3" id="KW-0238">DNA-binding</keyword>
<keyword evidence="1" id="KW-0678">Repressor</keyword>
<dbReference type="PRINTS" id="PR00455">
    <property type="entry name" value="HTHTETR"/>
</dbReference>
<evidence type="ECO:0000256" key="1">
    <source>
        <dbReference type="ARBA" id="ARBA00022491"/>
    </source>
</evidence>
<organism evidence="5 6">
    <name type="scientific">Bacillus solimangrovi</name>
    <dbReference type="NCBI Taxonomy" id="1305675"/>
    <lineage>
        <taxon>Bacteria</taxon>
        <taxon>Bacillati</taxon>
        <taxon>Bacillota</taxon>
        <taxon>Bacilli</taxon>
        <taxon>Bacillales</taxon>
        <taxon>Bacillaceae</taxon>
        <taxon>Bacillus</taxon>
    </lineage>
</organism>
<sequence>MLREQRKRDLKEKIFIESIRLFSEKGFAHVSVSEITKACGIAKGTFYNYYPTKESVLLYLGQSQMELIANIPNDKEMTLKKKIMEMFVRLTSRYEEYPTLFKTAIAEMMRTTVVMDDEVNTIQRFNDLLASILKEEIECGRVEVLGQQDDVVCILVGTYFSSLMFWINNEQSVEVFTESMTRRISMILEQFIIETNQK</sequence>
<comment type="caution">
    <text evidence="5">The sequence shown here is derived from an EMBL/GenBank/DDBJ whole genome shotgun (WGS) entry which is preliminary data.</text>
</comment>
<dbReference type="InterPro" id="IPR050624">
    <property type="entry name" value="HTH-type_Tx_Regulator"/>
</dbReference>
<gene>
    <name evidence="5" type="ORF">BFG57_07675</name>
</gene>
<name>A0A1E5LKC8_9BACI</name>
<feature type="domain" description="HTH tetR-type" evidence="4">
    <location>
        <begin position="8"/>
        <end position="68"/>
    </location>
</feature>
<dbReference type="PANTHER" id="PTHR43479:SF11">
    <property type="entry name" value="ACREF_ENVCD OPERON REPRESSOR-RELATED"/>
    <property type="match status" value="1"/>
</dbReference>
<accession>A0A1E5LKC8</accession>
<dbReference type="RefSeq" id="WP_069715474.1">
    <property type="nucleotide sequence ID" value="NZ_MJEH01000001.1"/>
</dbReference>
<dbReference type="STRING" id="1305675.BFG57_07675"/>
<proteinExistence type="predicted"/>
<dbReference type="Gene3D" id="1.10.357.10">
    <property type="entry name" value="Tetracycline Repressor, domain 2"/>
    <property type="match status" value="1"/>
</dbReference>
<protein>
    <recommendedName>
        <fullName evidence="4">HTH tetR-type domain-containing protein</fullName>
    </recommendedName>
</protein>
<feature type="DNA-binding region" description="H-T-H motif" evidence="3">
    <location>
        <begin position="31"/>
        <end position="50"/>
    </location>
</feature>
<dbReference type="AlphaFoldDB" id="A0A1E5LKC8"/>
<evidence type="ECO:0000259" key="4">
    <source>
        <dbReference type="PROSITE" id="PS50977"/>
    </source>
</evidence>
<dbReference type="Proteomes" id="UP000095209">
    <property type="component" value="Unassembled WGS sequence"/>
</dbReference>
<evidence type="ECO:0000256" key="3">
    <source>
        <dbReference type="PROSITE-ProRule" id="PRU00335"/>
    </source>
</evidence>
<dbReference type="SUPFAM" id="SSF46689">
    <property type="entry name" value="Homeodomain-like"/>
    <property type="match status" value="1"/>
</dbReference>
<evidence type="ECO:0000256" key="2">
    <source>
        <dbReference type="ARBA" id="ARBA00023125"/>
    </source>
</evidence>
<evidence type="ECO:0000313" key="6">
    <source>
        <dbReference type="Proteomes" id="UP000095209"/>
    </source>
</evidence>
<dbReference type="Pfam" id="PF00440">
    <property type="entry name" value="TetR_N"/>
    <property type="match status" value="1"/>
</dbReference>
<reference evidence="5 6" key="1">
    <citation type="submission" date="2016-08" db="EMBL/GenBank/DDBJ databases">
        <title>Genome of Bacillus solimangrovi GH2-4.</title>
        <authorList>
            <person name="Lim S."/>
            <person name="Kim B.-C."/>
        </authorList>
    </citation>
    <scope>NUCLEOTIDE SEQUENCE [LARGE SCALE GENOMIC DNA]</scope>
    <source>
        <strain evidence="5 6">GH2-4</strain>
    </source>
</reference>
<evidence type="ECO:0000313" key="5">
    <source>
        <dbReference type="EMBL" id="OEH94540.1"/>
    </source>
</evidence>
<dbReference type="EMBL" id="MJEH01000001">
    <property type="protein sequence ID" value="OEH94540.1"/>
    <property type="molecule type" value="Genomic_DNA"/>
</dbReference>
<dbReference type="PROSITE" id="PS50977">
    <property type="entry name" value="HTH_TETR_2"/>
    <property type="match status" value="1"/>
</dbReference>
<dbReference type="PANTHER" id="PTHR43479">
    <property type="entry name" value="ACREF/ENVCD OPERON REPRESSOR-RELATED"/>
    <property type="match status" value="1"/>
</dbReference>
<dbReference type="InterPro" id="IPR001647">
    <property type="entry name" value="HTH_TetR"/>
</dbReference>
<keyword evidence="6" id="KW-1185">Reference proteome</keyword>
<dbReference type="GO" id="GO:0003677">
    <property type="term" value="F:DNA binding"/>
    <property type="evidence" value="ECO:0007669"/>
    <property type="project" value="UniProtKB-UniRule"/>
</dbReference>
<dbReference type="InterPro" id="IPR009057">
    <property type="entry name" value="Homeodomain-like_sf"/>
</dbReference>